<keyword evidence="2" id="KW-1185">Reference proteome</keyword>
<protein>
    <submittedName>
        <fullName evidence="1">Uncharacterized protein</fullName>
    </submittedName>
</protein>
<proteinExistence type="predicted"/>
<organism evidence="1 2">
    <name type="scientific">Dendrothele bispora (strain CBS 962.96)</name>
    <dbReference type="NCBI Taxonomy" id="1314807"/>
    <lineage>
        <taxon>Eukaryota</taxon>
        <taxon>Fungi</taxon>
        <taxon>Dikarya</taxon>
        <taxon>Basidiomycota</taxon>
        <taxon>Agaricomycotina</taxon>
        <taxon>Agaricomycetes</taxon>
        <taxon>Agaricomycetidae</taxon>
        <taxon>Agaricales</taxon>
        <taxon>Agaricales incertae sedis</taxon>
        <taxon>Dendrothele</taxon>
    </lineage>
</organism>
<evidence type="ECO:0000313" key="1">
    <source>
        <dbReference type="EMBL" id="THU79050.1"/>
    </source>
</evidence>
<accession>A0A4S8KTI2</accession>
<reference evidence="1 2" key="1">
    <citation type="journal article" date="2019" name="Nat. Ecol. Evol.">
        <title>Megaphylogeny resolves global patterns of mushroom evolution.</title>
        <authorList>
            <person name="Varga T."/>
            <person name="Krizsan K."/>
            <person name="Foldi C."/>
            <person name="Dima B."/>
            <person name="Sanchez-Garcia M."/>
            <person name="Sanchez-Ramirez S."/>
            <person name="Szollosi G.J."/>
            <person name="Szarkandi J.G."/>
            <person name="Papp V."/>
            <person name="Albert L."/>
            <person name="Andreopoulos W."/>
            <person name="Angelini C."/>
            <person name="Antonin V."/>
            <person name="Barry K.W."/>
            <person name="Bougher N.L."/>
            <person name="Buchanan P."/>
            <person name="Buyck B."/>
            <person name="Bense V."/>
            <person name="Catcheside P."/>
            <person name="Chovatia M."/>
            <person name="Cooper J."/>
            <person name="Damon W."/>
            <person name="Desjardin D."/>
            <person name="Finy P."/>
            <person name="Geml J."/>
            <person name="Haridas S."/>
            <person name="Hughes K."/>
            <person name="Justo A."/>
            <person name="Karasinski D."/>
            <person name="Kautmanova I."/>
            <person name="Kiss B."/>
            <person name="Kocsube S."/>
            <person name="Kotiranta H."/>
            <person name="LaButti K.M."/>
            <person name="Lechner B.E."/>
            <person name="Liimatainen K."/>
            <person name="Lipzen A."/>
            <person name="Lukacs Z."/>
            <person name="Mihaltcheva S."/>
            <person name="Morgado L.N."/>
            <person name="Niskanen T."/>
            <person name="Noordeloos M.E."/>
            <person name="Ohm R.A."/>
            <person name="Ortiz-Santana B."/>
            <person name="Ovrebo C."/>
            <person name="Racz N."/>
            <person name="Riley R."/>
            <person name="Savchenko A."/>
            <person name="Shiryaev A."/>
            <person name="Soop K."/>
            <person name="Spirin V."/>
            <person name="Szebenyi C."/>
            <person name="Tomsovsky M."/>
            <person name="Tulloss R.E."/>
            <person name="Uehling J."/>
            <person name="Grigoriev I.V."/>
            <person name="Vagvolgyi C."/>
            <person name="Papp T."/>
            <person name="Martin F.M."/>
            <person name="Miettinen O."/>
            <person name="Hibbett D.S."/>
            <person name="Nagy L.G."/>
        </authorList>
    </citation>
    <scope>NUCLEOTIDE SEQUENCE [LARGE SCALE GENOMIC DNA]</scope>
    <source>
        <strain evidence="1 2">CBS 962.96</strain>
    </source>
</reference>
<dbReference type="EMBL" id="ML180087">
    <property type="protein sequence ID" value="THU79050.1"/>
    <property type="molecule type" value="Genomic_DNA"/>
</dbReference>
<dbReference type="Proteomes" id="UP000297245">
    <property type="component" value="Unassembled WGS sequence"/>
</dbReference>
<feature type="non-terminal residue" evidence="1">
    <location>
        <position position="1"/>
    </location>
</feature>
<sequence>NTPEEDYQECLFRLQGAIYERELPPLKFKRINRSQVPYLRQHVGITGLGLPYMSEAIEKLHQLYAKFERILGSEELNAWKADHSYDYDGITANNRYFTVGSNASGRQSVSFQQGVDPDNVLRRLLGDGVAHTEENAVLYMKATKSENSNWQYQDISPSDFSVGDIVEIQFTVMAVRQKEGNRKMIIVLKSLTLLDDSFSLVCDF</sequence>
<dbReference type="OrthoDB" id="3269456at2759"/>
<name>A0A4S8KTI2_DENBC</name>
<gene>
    <name evidence="1" type="ORF">K435DRAFT_698749</name>
</gene>
<evidence type="ECO:0000313" key="2">
    <source>
        <dbReference type="Proteomes" id="UP000297245"/>
    </source>
</evidence>
<dbReference type="AlphaFoldDB" id="A0A4S8KTI2"/>